<dbReference type="PROSITE" id="PS51257">
    <property type="entry name" value="PROKAR_LIPOPROTEIN"/>
    <property type="match status" value="1"/>
</dbReference>
<name>A0ABX0GTP4_9ACTN</name>
<evidence type="ECO:0000259" key="3">
    <source>
        <dbReference type="Pfam" id="PF14257"/>
    </source>
</evidence>
<evidence type="ECO:0000256" key="1">
    <source>
        <dbReference type="SAM" id="MobiDB-lite"/>
    </source>
</evidence>
<organism evidence="4 5">
    <name type="scientific">Motilibacter deserti</name>
    <dbReference type="NCBI Taxonomy" id="2714956"/>
    <lineage>
        <taxon>Bacteria</taxon>
        <taxon>Bacillati</taxon>
        <taxon>Actinomycetota</taxon>
        <taxon>Actinomycetes</taxon>
        <taxon>Motilibacterales</taxon>
        <taxon>Motilibacteraceae</taxon>
        <taxon>Motilibacter</taxon>
    </lineage>
</organism>
<dbReference type="Proteomes" id="UP000800981">
    <property type="component" value="Unassembled WGS sequence"/>
</dbReference>
<reference evidence="4 5" key="1">
    <citation type="submission" date="2020-03" db="EMBL/GenBank/DDBJ databases">
        <title>Two novel Motilibacter sp.</title>
        <authorList>
            <person name="Liu S."/>
        </authorList>
    </citation>
    <scope>NUCLEOTIDE SEQUENCE [LARGE SCALE GENOMIC DNA]</scope>
    <source>
        <strain evidence="4 5">E257</strain>
    </source>
</reference>
<keyword evidence="5" id="KW-1185">Reference proteome</keyword>
<dbReference type="Pfam" id="PF14257">
    <property type="entry name" value="DUF4349"/>
    <property type="match status" value="1"/>
</dbReference>
<keyword evidence="2" id="KW-0472">Membrane</keyword>
<evidence type="ECO:0000313" key="5">
    <source>
        <dbReference type="Proteomes" id="UP000800981"/>
    </source>
</evidence>
<accession>A0ABX0GTP4</accession>
<dbReference type="RefSeq" id="WP_166280886.1">
    <property type="nucleotide sequence ID" value="NZ_JAANNP010000003.1"/>
</dbReference>
<feature type="region of interest" description="Disordered" evidence="1">
    <location>
        <begin position="108"/>
        <end position="128"/>
    </location>
</feature>
<protein>
    <submittedName>
        <fullName evidence="4">DUF4349 domain-containing protein</fullName>
    </submittedName>
</protein>
<keyword evidence="2" id="KW-1133">Transmembrane helix</keyword>
<feature type="domain" description="DUF4349" evidence="3">
    <location>
        <begin position="82"/>
        <end position="291"/>
    </location>
</feature>
<evidence type="ECO:0000256" key="2">
    <source>
        <dbReference type="SAM" id="Phobius"/>
    </source>
</evidence>
<sequence>MDDRAGVRGTALAVLVLGVVGLAGCTANDDDSDSAAANVAAPAPAAAPGAERGAPPQSAADAAAGGSAGVAAPAQPAVLTARALIVSVTRTVRVDDVSDAARRAADLATQRGGRLDGEDGSGDPDDPEHARAVVTLRVPPEQAEQVVRAVEGYGDVLARGRSVSDVTQQVADVDARLANARESVERVRGFYRRAASVRDVVSLERELATRTAELEALEARQTALRDSTTYSTVTVTFVGRAVSEGDGDEGFGAGLSGGWKALTASVAVLLTVLGAVLPFLPVLALLGLAAWYARRVASRAAERRGRAATVPE</sequence>
<evidence type="ECO:0000313" key="4">
    <source>
        <dbReference type="EMBL" id="NHC13900.1"/>
    </source>
</evidence>
<feature type="transmembrane region" description="Helical" evidence="2">
    <location>
        <begin position="266"/>
        <end position="293"/>
    </location>
</feature>
<comment type="caution">
    <text evidence="4">The sequence shown here is derived from an EMBL/GenBank/DDBJ whole genome shotgun (WGS) entry which is preliminary data.</text>
</comment>
<gene>
    <name evidence="4" type="ORF">G9H71_08905</name>
</gene>
<dbReference type="EMBL" id="JAANNP010000003">
    <property type="protein sequence ID" value="NHC13900.1"/>
    <property type="molecule type" value="Genomic_DNA"/>
</dbReference>
<proteinExistence type="predicted"/>
<dbReference type="InterPro" id="IPR025645">
    <property type="entry name" value="DUF4349"/>
</dbReference>
<keyword evidence="2" id="KW-0812">Transmembrane</keyword>